<dbReference type="SUPFAM" id="SSF53474">
    <property type="entry name" value="alpha/beta-Hydrolases"/>
    <property type="match status" value="1"/>
</dbReference>
<dbReference type="Pfam" id="PF03403">
    <property type="entry name" value="PAF-AH_p_II"/>
    <property type="match status" value="1"/>
</dbReference>
<dbReference type="FunFam" id="3.40.50.1820:FF:000062">
    <property type="entry name" value="Platelet-activating factor acetylhydrolase"/>
    <property type="match status" value="1"/>
</dbReference>
<evidence type="ECO:0000256" key="5">
    <source>
        <dbReference type="PIRSR" id="PIRSR018169-1"/>
    </source>
</evidence>
<evidence type="ECO:0000313" key="7">
    <source>
        <dbReference type="Proteomes" id="UP001044222"/>
    </source>
</evidence>
<accession>A0A9D3RX77</accession>
<proteinExistence type="predicted"/>
<evidence type="ECO:0000256" key="4">
    <source>
        <dbReference type="PIRNR" id="PIRNR018169"/>
    </source>
</evidence>
<comment type="caution">
    <text evidence="6">The sequence shown here is derived from an EMBL/GenBank/DDBJ whole genome shotgun (WGS) entry which is preliminary data.</text>
</comment>
<feature type="active site" description="Charge relay system" evidence="5">
    <location>
        <position position="304"/>
    </location>
</feature>
<name>A0A9D3RX77_ANGAN</name>
<reference evidence="6" key="1">
    <citation type="submission" date="2021-01" db="EMBL/GenBank/DDBJ databases">
        <title>A chromosome-scale assembly of European eel, Anguilla anguilla.</title>
        <authorList>
            <person name="Henkel C."/>
            <person name="Jong-Raadsen S.A."/>
            <person name="Dufour S."/>
            <person name="Weltzien F.-A."/>
            <person name="Palstra A.P."/>
            <person name="Pelster B."/>
            <person name="Spaink H.P."/>
            <person name="Van Den Thillart G.E."/>
            <person name="Jansen H."/>
            <person name="Zahm M."/>
            <person name="Klopp C."/>
            <person name="Cedric C."/>
            <person name="Louis A."/>
            <person name="Berthelot C."/>
            <person name="Parey E."/>
            <person name="Roest Crollius H."/>
            <person name="Montfort J."/>
            <person name="Robinson-Rechavi M."/>
            <person name="Bucao C."/>
            <person name="Bouchez O."/>
            <person name="Gislard M."/>
            <person name="Lluch J."/>
            <person name="Milhes M."/>
            <person name="Lampietro C."/>
            <person name="Lopez Roques C."/>
            <person name="Donnadieu C."/>
            <person name="Braasch I."/>
            <person name="Desvignes T."/>
            <person name="Postlethwait J."/>
            <person name="Bobe J."/>
            <person name="Guiguen Y."/>
            <person name="Dirks R."/>
        </authorList>
    </citation>
    <scope>NUCLEOTIDE SEQUENCE</scope>
    <source>
        <strain evidence="6">Tag_6206</strain>
        <tissue evidence="6">Liver</tissue>
    </source>
</reference>
<dbReference type="InterPro" id="IPR029058">
    <property type="entry name" value="AB_hydrolase_fold"/>
</dbReference>
<dbReference type="PANTHER" id="PTHR10272:SF0">
    <property type="entry name" value="PLATELET-ACTIVATING FACTOR ACETYLHYDROLASE"/>
    <property type="match status" value="1"/>
</dbReference>
<dbReference type="InterPro" id="IPR016715">
    <property type="entry name" value="PAF_acetylhydro_eukaryote"/>
</dbReference>
<keyword evidence="2 4" id="KW-0442">Lipid degradation</keyword>
<dbReference type="Proteomes" id="UP001044222">
    <property type="component" value="Unassembled WGS sequence"/>
</dbReference>
<dbReference type="Gene3D" id="3.40.50.1820">
    <property type="entry name" value="alpha/beta hydrolase"/>
    <property type="match status" value="1"/>
</dbReference>
<comment type="catalytic activity">
    <reaction evidence="4">
        <text>a 1-O-alkyl-2-acetyl-sn-glycero-3-phosphocholine + H2O = a 1-O-alkyl-sn-glycero-3-phosphocholine + acetate + H(+)</text>
        <dbReference type="Rhea" id="RHEA:17777"/>
        <dbReference type="ChEBI" id="CHEBI:15377"/>
        <dbReference type="ChEBI" id="CHEBI:15378"/>
        <dbReference type="ChEBI" id="CHEBI:30089"/>
        <dbReference type="ChEBI" id="CHEBI:30909"/>
        <dbReference type="ChEBI" id="CHEBI:36707"/>
        <dbReference type="EC" id="3.1.1.47"/>
    </reaction>
</comment>
<dbReference type="GO" id="GO:0016042">
    <property type="term" value="P:lipid catabolic process"/>
    <property type="evidence" value="ECO:0007669"/>
    <property type="project" value="UniProtKB-KW"/>
</dbReference>
<keyword evidence="7" id="KW-1185">Reference proteome</keyword>
<feature type="active site" description="Nucleophile" evidence="5">
    <location>
        <position position="281"/>
    </location>
</feature>
<feature type="active site" description="Charge relay system" evidence="5">
    <location>
        <position position="359"/>
    </location>
</feature>
<gene>
    <name evidence="6" type="ORF">ANANG_G00116060</name>
</gene>
<dbReference type="PIRSF" id="PIRSF018169">
    <property type="entry name" value="PAF_acetylhydrolase"/>
    <property type="match status" value="1"/>
</dbReference>
<evidence type="ECO:0000256" key="2">
    <source>
        <dbReference type="ARBA" id="ARBA00022963"/>
    </source>
</evidence>
<protein>
    <recommendedName>
        <fullName evidence="4">Platelet-activating factor acetylhydrolase</fullName>
        <ecNumber evidence="4">3.1.1.47</ecNumber>
    </recommendedName>
</protein>
<dbReference type="PANTHER" id="PTHR10272">
    <property type="entry name" value="PLATELET-ACTIVATING FACTOR ACETYLHYDROLASE"/>
    <property type="match status" value="1"/>
</dbReference>
<dbReference type="AlphaFoldDB" id="A0A9D3RX77"/>
<dbReference type="EC" id="3.1.1.47" evidence="4"/>
<evidence type="ECO:0000256" key="1">
    <source>
        <dbReference type="ARBA" id="ARBA00022801"/>
    </source>
</evidence>
<keyword evidence="1 4" id="KW-0378">Hydrolase</keyword>
<evidence type="ECO:0000313" key="6">
    <source>
        <dbReference type="EMBL" id="KAG5846538.1"/>
    </source>
</evidence>
<evidence type="ECO:0000256" key="3">
    <source>
        <dbReference type="ARBA" id="ARBA00023098"/>
    </source>
</evidence>
<organism evidence="6 7">
    <name type="scientific">Anguilla anguilla</name>
    <name type="common">European freshwater eel</name>
    <name type="synonym">Muraena anguilla</name>
    <dbReference type="NCBI Taxonomy" id="7936"/>
    <lineage>
        <taxon>Eukaryota</taxon>
        <taxon>Metazoa</taxon>
        <taxon>Chordata</taxon>
        <taxon>Craniata</taxon>
        <taxon>Vertebrata</taxon>
        <taxon>Euteleostomi</taxon>
        <taxon>Actinopterygii</taxon>
        <taxon>Neopterygii</taxon>
        <taxon>Teleostei</taxon>
        <taxon>Anguilliformes</taxon>
        <taxon>Anguillidae</taxon>
        <taxon>Anguilla</taxon>
    </lineage>
</organism>
<keyword evidence="3 4" id="KW-0443">Lipid metabolism</keyword>
<dbReference type="GO" id="GO:0003847">
    <property type="term" value="F:1-alkyl-2-acetylglycerophosphocholine esterase activity"/>
    <property type="evidence" value="ECO:0007669"/>
    <property type="project" value="UniProtKB-UniRule"/>
</dbReference>
<dbReference type="EMBL" id="JAFIRN010000006">
    <property type="protein sequence ID" value="KAG5846538.1"/>
    <property type="molecule type" value="Genomic_DNA"/>
</dbReference>
<sequence length="437" mass="49509">MLFYGGFKQHLTVVGKLYRWSRTTAALWNKLRQAPMGTSFSNALGIPPGKGPNQVGCTDLMVGHTVEGSFFRLYYPCVESPGSEMPCWVPNKEYFDGLADFMKMNRSLAEWIFNYMFGSFKIPAAMDAPFKPNGKYPLIVFSHGLGAFRTLYSAICAEMASQGFVVAAVEHRDESASATFYFQEKAVSEEQNQQATKNTHAAQSNLEEKWMYYRSLKTGESEFPLRNKQVKQRADECIKALDILTGINSGNSVTNVLQSRFDWTTLENSLDMCRIAIMGHSFGGATVIESLCKELRFKCGIALDSWMFPLDEEIFPRVKQPILFINSEKFQWAGNIIRMRKLDSSTIPRKMITIRGTVHQSFPDFTFLTRHWIGKALNLQGEIDPHVALDLSNRASLAFFQRHLSLEKDFSQWDHLLDGQDDNLIKGTNITVPQSSM</sequence>